<reference evidence="1 2" key="1">
    <citation type="submission" date="2023-10" db="EMBL/GenBank/DDBJ databases">
        <title>Noviherbaspirillum sp. CPCC 100848 genome assembly.</title>
        <authorList>
            <person name="Li X.Y."/>
            <person name="Fang X.M."/>
        </authorList>
    </citation>
    <scope>NUCLEOTIDE SEQUENCE [LARGE SCALE GENOMIC DNA]</scope>
    <source>
        <strain evidence="1 2">CPCC 100848</strain>
    </source>
</reference>
<proteinExistence type="predicted"/>
<gene>
    <name evidence="1" type="ORF">RY831_02460</name>
</gene>
<comment type="caution">
    <text evidence="1">The sequence shown here is derived from an EMBL/GenBank/DDBJ whole genome shotgun (WGS) entry which is preliminary data.</text>
</comment>
<evidence type="ECO:0000313" key="2">
    <source>
        <dbReference type="Proteomes" id="UP001352263"/>
    </source>
</evidence>
<organism evidence="1 2">
    <name type="scientific">Noviherbaspirillum album</name>
    <dbReference type="NCBI Taxonomy" id="3080276"/>
    <lineage>
        <taxon>Bacteria</taxon>
        <taxon>Pseudomonadati</taxon>
        <taxon>Pseudomonadota</taxon>
        <taxon>Betaproteobacteria</taxon>
        <taxon>Burkholderiales</taxon>
        <taxon>Oxalobacteraceae</taxon>
        <taxon>Noviherbaspirillum</taxon>
    </lineage>
</organism>
<dbReference type="RefSeq" id="WP_326504742.1">
    <property type="nucleotide sequence ID" value="NZ_JAWIIV010000001.1"/>
</dbReference>
<dbReference type="PROSITE" id="PS51257">
    <property type="entry name" value="PROKAR_LIPOPROTEIN"/>
    <property type="match status" value="1"/>
</dbReference>
<sequence length="169" mass="19258">MRGRILLALSILLTGCFLIGPGSNMVGTNIGREVRDKKVKHIDIAKLTNFPWDEIYVFGPYQRRVSICESLKLEASTCTRLIRKDVDEGETLLVFRNKNEIVHVERHRRYFGDFAVSAAHNPIQRVDAKFLVEQSAFAYDGKPWYKLVLAKNPDTPLNLDTDGSLRQLP</sequence>
<name>A0ABU6J3U6_9BURK</name>
<dbReference type="EMBL" id="JAWIIV010000001">
    <property type="protein sequence ID" value="MEC4718002.1"/>
    <property type="molecule type" value="Genomic_DNA"/>
</dbReference>
<evidence type="ECO:0000313" key="1">
    <source>
        <dbReference type="EMBL" id="MEC4718002.1"/>
    </source>
</evidence>
<protein>
    <recommendedName>
        <fullName evidence="3">Lipoprotein</fullName>
    </recommendedName>
</protein>
<keyword evidence="2" id="KW-1185">Reference proteome</keyword>
<evidence type="ECO:0008006" key="3">
    <source>
        <dbReference type="Google" id="ProtNLM"/>
    </source>
</evidence>
<dbReference type="Proteomes" id="UP001352263">
    <property type="component" value="Unassembled WGS sequence"/>
</dbReference>
<accession>A0ABU6J3U6</accession>